<accession>A0A9P1FSN2</accession>
<dbReference type="CDD" id="cd10527">
    <property type="entry name" value="SET_LSMT"/>
    <property type="match status" value="1"/>
</dbReference>
<dbReference type="PANTHER" id="PTHR43215:SF14">
    <property type="entry name" value="RADIAL SPOKE HEAD 1 HOMOLOG"/>
    <property type="match status" value="1"/>
</dbReference>
<keyword evidence="5" id="KW-1185">Reference proteome</keyword>
<proteinExistence type="predicted"/>
<dbReference type="OrthoDB" id="432202at2759"/>
<dbReference type="AlphaFoldDB" id="A0A9P1FSN2"/>
<sequence length="794" mass="87920">MGASIGCSECVTSRDDSNSVMTRCMDSPWTSNKSNVITAEDLNLAFGAMQQIQETQVHAIAPPALVCRSRTAASPKARPESKELEMENIAMLQLSNGALYEGHLEDFKAHGRGLLCYASGNRYDGDFVLDQAHGYGCFLWKDGSIYEGQWSRNLQVSPGSPSSTLPVPAGSIPGVTRVMTIHEGKVYATELPKDATYPHAMRVTFENFNLFCKAENKRSIALRALVPGDAIPGVSNTYARGESLVEIKVPKNAKPGDTLIINANRPQESQVHSLSLAKTAKAANLTVEPDEDIRRHDFMQQRLKENGGTWNPKIERASTDRLIVPGIVATEPISKGEVLVRCPPELFISSEAVRQMAPAYAILAAEAANELTFDRGNVDWALQATFLASMMAAAEDARIKGPSIPEAKREVWEAFLQVLLCETFTQHPYRLAAEDPAAFKSSLLPSCEADLIEYLAWTVLQWYDILTSHSSYAASSASLQFSAEQFLRAWLLVTTRAFDVDGTRTTLVPGLDSFNHDPSRASARAAADGRGGLYIVATRDIEAAEEVFLLYQQFSNSELYRKYGFTLPMEAMKHQSFTVLPSRVRFLLLKYLPVSHAGLLIEFHSAMLHPTLVAAIKACAANGKNYINFLRELLQFFAEAYERDPEMQDAMRSKTATEDLLRVKLSYSDGIGKEIWSDGSGFEGSFREGKKSGVGKVWWPEGCYEGDIDGGELEGQGTLTWKDGTSYCGGWVKSQKSGKGVMKWPDGRWHKGTYFKDKRHGRGCLAWPDGRQYCGEPELLRTAIRRCRHYLLSF</sequence>
<dbReference type="SUPFAM" id="SSF82199">
    <property type="entry name" value="SET domain"/>
    <property type="match status" value="1"/>
</dbReference>
<dbReference type="EMBL" id="CAMXCT030001229">
    <property type="protein sequence ID" value="CAL4775396.1"/>
    <property type="molecule type" value="Genomic_DNA"/>
</dbReference>
<dbReference type="Pfam" id="PF02493">
    <property type="entry name" value="MORN"/>
    <property type="match status" value="7"/>
</dbReference>
<name>A0A9P1FSN2_9DINO</name>
<comment type="caution">
    <text evidence="3">The sequence shown here is derived from an EMBL/GenBank/DDBJ whole genome shotgun (WGS) entry which is preliminary data.</text>
</comment>
<dbReference type="SUPFAM" id="SSF82185">
    <property type="entry name" value="Histone H3 K4-specific methyltransferase SET7/9 N-terminal domain"/>
    <property type="match status" value="2"/>
</dbReference>
<organism evidence="3">
    <name type="scientific">Cladocopium goreaui</name>
    <dbReference type="NCBI Taxonomy" id="2562237"/>
    <lineage>
        <taxon>Eukaryota</taxon>
        <taxon>Sar</taxon>
        <taxon>Alveolata</taxon>
        <taxon>Dinophyceae</taxon>
        <taxon>Suessiales</taxon>
        <taxon>Symbiodiniaceae</taxon>
        <taxon>Cladocopium</taxon>
    </lineage>
</organism>
<evidence type="ECO:0000313" key="5">
    <source>
        <dbReference type="Proteomes" id="UP001152797"/>
    </source>
</evidence>
<feature type="domain" description="SET" evidence="2">
    <location>
        <begin position="312"/>
        <end position="552"/>
    </location>
</feature>
<dbReference type="InterPro" id="IPR046341">
    <property type="entry name" value="SET_dom_sf"/>
</dbReference>
<dbReference type="Gene3D" id="2.20.110.10">
    <property type="entry name" value="Histone H3 K4-specific methyltransferase SET7/9 N-terminal domain"/>
    <property type="match status" value="2"/>
</dbReference>
<dbReference type="EMBL" id="CAMXCT020001229">
    <property type="protein sequence ID" value="CAL1141459.1"/>
    <property type="molecule type" value="Genomic_DNA"/>
</dbReference>
<dbReference type="SMART" id="SM00698">
    <property type="entry name" value="MORN"/>
    <property type="match status" value="6"/>
</dbReference>
<dbReference type="EMBL" id="CAMXCT010001229">
    <property type="protein sequence ID" value="CAI3988084.1"/>
    <property type="molecule type" value="Genomic_DNA"/>
</dbReference>
<dbReference type="Gene3D" id="3.90.1410.10">
    <property type="entry name" value="set domain protein methyltransferase, domain 1"/>
    <property type="match status" value="1"/>
</dbReference>
<evidence type="ECO:0000259" key="2">
    <source>
        <dbReference type="PROSITE" id="PS50280"/>
    </source>
</evidence>
<gene>
    <name evidence="3" type="ORF">C1SCF055_LOCUS15308</name>
</gene>
<protein>
    <submittedName>
        <fullName evidence="4">Phosphatidylinositol 4-phosphate 5-kinase 2 (AtPIP5K2) (1-phosphatidylinositol 4-phosphate kinase 2 ) (Diphosphoinositide kinase 2) (PtdIns(4)P-5-kinase 2)</fullName>
    </submittedName>
</protein>
<dbReference type="PROSITE" id="PS50280">
    <property type="entry name" value="SET"/>
    <property type="match status" value="1"/>
</dbReference>
<dbReference type="PANTHER" id="PTHR43215">
    <property type="entry name" value="RADIAL SPOKE HEAD 1 HOMOLOG"/>
    <property type="match status" value="1"/>
</dbReference>
<keyword evidence="1" id="KW-0677">Repeat</keyword>
<evidence type="ECO:0000313" key="3">
    <source>
        <dbReference type="EMBL" id="CAI3988084.1"/>
    </source>
</evidence>
<reference evidence="4 5" key="2">
    <citation type="submission" date="2024-05" db="EMBL/GenBank/DDBJ databases">
        <authorList>
            <person name="Chen Y."/>
            <person name="Shah S."/>
            <person name="Dougan E. K."/>
            <person name="Thang M."/>
            <person name="Chan C."/>
        </authorList>
    </citation>
    <scope>NUCLEOTIDE SEQUENCE [LARGE SCALE GENOMIC DNA]</scope>
</reference>
<dbReference type="InterPro" id="IPR001214">
    <property type="entry name" value="SET_dom"/>
</dbReference>
<evidence type="ECO:0000256" key="1">
    <source>
        <dbReference type="ARBA" id="ARBA00022737"/>
    </source>
</evidence>
<dbReference type="Proteomes" id="UP001152797">
    <property type="component" value="Unassembled WGS sequence"/>
</dbReference>
<evidence type="ECO:0000313" key="4">
    <source>
        <dbReference type="EMBL" id="CAL4775396.1"/>
    </source>
</evidence>
<reference evidence="3" key="1">
    <citation type="submission" date="2022-10" db="EMBL/GenBank/DDBJ databases">
        <authorList>
            <person name="Chen Y."/>
            <person name="Dougan E. K."/>
            <person name="Chan C."/>
            <person name="Rhodes N."/>
            <person name="Thang M."/>
        </authorList>
    </citation>
    <scope>NUCLEOTIDE SEQUENCE</scope>
</reference>
<dbReference type="InterPro" id="IPR003409">
    <property type="entry name" value="MORN"/>
</dbReference>
<dbReference type="Pfam" id="PF00856">
    <property type="entry name" value="SET"/>
    <property type="match status" value="1"/>
</dbReference>